<evidence type="ECO:0000256" key="7">
    <source>
        <dbReference type="ARBA" id="ARBA00023159"/>
    </source>
</evidence>
<evidence type="ECO:0000256" key="12">
    <source>
        <dbReference type="ARBA" id="ARBA00033197"/>
    </source>
</evidence>
<dbReference type="CDD" id="cd22590">
    <property type="entry name" value="McIdas_CC"/>
    <property type="match status" value="1"/>
</dbReference>
<evidence type="ECO:0000256" key="14">
    <source>
        <dbReference type="SAM" id="MobiDB-lite"/>
    </source>
</evidence>
<evidence type="ECO:0000256" key="8">
    <source>
        <dbReference type="ARBA" id="ARBA00023163"/>
    </source>
</evidence>
<evidence type="ECO:0000256" key="13">
    <source>
        <dbReference type="SAM" id="Coils"/>
    </source>
</evidence>
<gene>
    <name evidence="15" type="primary">mcidas</name>
    <name evidence="15" type="ORF">G4P62_017055</name>
</gene>
<evidence type="ECO:0000256" key="3">
    <source>
        <dbReference type="ARBA" id="ARBA00018222"/>
    </source>
</evidence>
<keyword evidence="6 13" id="KW-0175">Coiled coil</keyword>
<accession>A0A9D2XEK7</accession>
<dbReference type="Gene3D" id="1.20.5.1180">
    <property type="entry name" value="Geminin coiled-coil domain"/>
    <property type="match status" value="1"/>
</dbReference>
<dbReference type="PANTHER" id="PTHR13372:SF3">
    <property type="entry name" value="MULTICILIN"/>
    <property type="match status" value="1"/>
</dbReference>
<dbReference type="GO" id="GO:0008156">
    <property type="term" value="P:negative regulation of DNA replication"/>
    <property type="evidence" value="ECO:0007669"/>
    <property type="project" value="TreeGrafter"/>
</dbReference>
<dbReference type="PANTHER" id="PTHR13372">
    <property type="entry name" value="GEMININ"/>
    <property type="match status" value="1"/>
</dbReference>
<keyword evidence="10" id="KW-0131">Cell cycle</keyword>
<dbReference type="SUPFAM" id="SSF111469">
    <property type="entry name" value="Geminin coiled-coil domain"/>
    <property type="match status" value="1"/>
</dbReference>
<dbReference type="KEGG" id="nfu:107394354"/>
<feature type="compositionally biased region" description="Polar residues" evidence="14">
    <location>
        <begin position="159"/>
        <end position="171"/>
    </location>
</feature>
<dbReference type="GO" id="GO:0030030">
    <property type="term" value="P:cell projection organization"/>
    <property type="evidence" value="ECO:0007669"/>
    <property type="project" value="UniProtKB-KW"/>
</dbReference>
<evidence type="ECO:0000256" key="4">
    <source>
        <dbReference type="ARBA" id="ARBA00022794"/>
    </source>
</evidence>
<keyword evidence="9" id="KW-0539">Nucleus</keyword>
<dbReference type="OMA" id="PCDISPF"/>
<dbReference type="Proteomes" id="UP000822369">
    <property type="component" value="Chromosome 19"/>
</dbReference>
<evidence type="ECO:0000256" key="9">
    <source>
        <dbReference type="ARBA" id="ARBA00023242"/>
    </source>
</evidence>
<keyword evidence="5" id="KW-0805">Transcription regulation</keyword>
<reference evidence="15" key="1">
    <citation type="submission" date="2020-03" db="EMBL/GenBank/DDBJ databases">
        <title>Intra-Species Differences in Population Size shape Life History and Genome Evolution.</title>
        <authorList>
            <person name="Willemsen D."/>
            <person name="Cui R."/>
            <person name="Valenzano D.R."/>
        </authorList>
    </citation>
    <scope>NUCLEOTIDE SEQUENCE</scope>
    <source>
        <strain evidence="15">GRZ</strain>
        <tissue evidence="15">Whole</tissue>
    </source>
</reference>
<feature type="region of interest" description="Disordered" evidence="14">
    <location>
        <begin position="159"/>
        <end position="180"/>
    </location>
</feature>
<dbReference type="EMBL" id="JAAVVJ010000019">
    <property type="protein sequence ID" value="KAF7200705.1"/>
    <property type="molecule type" value="Genomic_DNA"/>
</dbReference>
<protein>
    <recommendedName>
        <fullName evidence="3">Multicilin</fullName>
    </recommendedName>
    <alternativeName>
        <fullName evidence="11">Multiciliate differentiation and DNA synthesis-associated cell cycle protein</fullName>
    </alternativeName>
    <alternativeName>
        <fullName evidence="12">Protein Idas</fullName>
    </alternativeName>
</protein>
<sequence length="229" mass="25534">MVLLSTETGNLSAQDGALWRGTAESHQKELGHSVIINKQLHETLQKQRHELHSLEEKNHHLRQLACRAKHLASVLEKLMTARDPHAGKPLGPHGENASLGSCKRQRLDEGYETESSDSVEDMLRDISTRCNAFLLSSAAGASLQQESETIRMHGAFSTLQMSTPNDSSETADQAGDSVPPFRTSVREHATIQTQVFPHGHAFTSRTRQGGYRFCWIPAEIRDRQQESFI</sequence>
<evidence type="ECO:0000313" key="16">
    <source>
        <dbReference type="Proteomes" id="UP000822369"/>
    </source>
</evidence>
<dbReference type="GO" id="GO:0005634">
    <property type="term" value="C:nucleus"/>
    <property type="evidence" value="ECO:0007669"/>
    <property type="project" value="UniProtKB-SubCell"/>
</dbReference>
<evidence type="ECO:0000256" key="11">
    <source>
        <dbReference type="ARBA" id="ARBA00031136"/>
    </source>
</evidence>
<keyword evidence="7" id="KW-0010">Activator</keyword>
<organism evidence="15 16">
    <name type="scientific">Nothobranchius furzeri</name>
    <name type="common">Turquoise killifish</name>
    <dbReference type="NCBI Taxonomy" id="105023"/>
    <lineage>
        <taxon>Eukaryota</taxon>
        <taxon>Metazoa</taxon>
        <taxon>Chordata</taxon>
        <taxon>Craniata</taxon>
        <taxon>Vertebrata</taxon>
        <taxon>Euteleostomi</taxon>
        <taxon>Actinopterygii</taxon>
        <taxon>Neopterygii</taxon>
        <taxon>Teleostei</taxon>
        <taxon>Neoteleostei</taxon>
        <taxon>Acanthomorphata</taxon>
        <taxon>Ovalentaria</taxon>
        <taxon>Atherinomorphae</taxon>
        <taxon>Cyprinodontiformes</taxon>
        <taxon>Nothobranchiidae</taxon>
        <taxon>Nothobranchius</taxon>
    </lineage>
</organism>
<evidence type="ECO:0000313" key="15">
    <source>
        <dbReference type="EMBL" id="KAF7200705.1"/>
    </source>
</evidence>
<feature type="coiled-coil region" evidence="13">
    <location>
        <begin position="37"/>
        <end position="64"/>
    </location>
</feature>
<name>A0A9D2XEK7_NOTFU</name>
<dbReference type="InterPro" id="IPR022786">
    <property type="entry name" value="Geminin/Multicilin"/>
</dbReference>
<proteinExistence type="inferred from homology"/>
<dbReference type="Pfam" id="PF07412">
    <property type="entry name" value="Geminin"/>
    <property type="match status" value="1"/>
</dbReference>
<evidence type="ECO:0000256" key="2">
    <source>
        <dbReference type="ARBA" id="ARBA00007979"/>
    </source>
</evidence>
<keyword evidence="8" id="KW-0804">Transcription</keyword>
<feature type="region of interest" description="Disordered" evidence="14">
    <location>
        <begin position="83"/>
        <end position="103"/>
    </location>
</feature>
<evidence type="ECO:0000256" key="1">
    <source>
        <dbReference type="ARBA" id="ARBA00004123"/>
    </source>
</evidence>
<comment type="caution">
    <text evidence="15">The sequence shown here is derived from an EMBL/GenBank/DDBJ whole genome shotgun (WGS) entry which is preliminary data.</text>
</comment>
<dbReference type="GO" id="GO:0045786">
    <property type="term" value="P:negative regulation of cell cycle"/>
    <property type="evidence" value="ECO:0007669"/>
    <property type="project" value="TreeGrafter"/>
</dbReference>
<evidence type="ECO:0000256" key="6">
    <source>
        <dbReference type="ARBA" id="ARBA00023054"/>
    </source>
</evidence>
<comment type="subcellular location">
    <subcellularLocation>
        <location evidence="1">Nucleus</location>
    </subcellularLocation>
</comment>
<evidence type="ECO:0000256" key="10">
    <source>
        <dbReference type="ARBA" id="ARBA00023306"/>
    </source>
</evidence>
<comment type="similarity">
    <text evidence="2">Belongs to the geminin family.</text>
</comment>
<dbReference type="AlphaFoldDB" id="A0A9D2XEK7"/>
<evidence type="ECO:0000256" key="5">
    <source>
        <dbReference type="ARBA" id="ARBA00023015"/>
    </source>
</evidence>
<keyword evidence="4" id="KW-0970">Cilium biogenesis/degradation</keyword>